<comment type="caution">
    <text evidence="3">The sequence shown here is derived from an EMBL/GenBank/DDBJ whole genome shotgun (WGS) entry which is preliminary data.</text>
</comment>
<accession>A0ABU5CAJ9</accession>
<organism evidence="3 4">
    <name type="scientific">Tigheibacillus halophilus</name>
    <dbReference type="NCBI Taxonomy" id="361280"/>
    <lineage>
        <taxon>Bacteria</taxon>
        <taxon>Bacillati</taxon>
        <taxon>Bacillota</taxon>
        <taxon>Bacilli</taxon>
        <taxon>Bacillales</taxon>
        <taxon>Bacillaceae</taxon>
        <taxon>Tigheibacillus</taxon>
    </lineage>
</organism>
<name>A0ABU5CAJ9_9BACI</name>
<sequence length="68" mass="7526">MSDKENLDERRERIRQEELKNNPTGNVGDAFNRTNNSSLVDLVAGVGWKGAGILILIILLGVMLYLAI</sequence>
<gene>
    <name evidence="3" type="ORF">RWE15_16205</name>
</gene>
<evidence type="ECO:0000313" key="4">
    <source>
        <dbReference type="Proteomes" id="UP001281447"/>
    </source>
</evidence>
<proteinExistence type="predicted"/>
<evidence type="ECO:0000256" key="2">
    <source>
        <dbReference type="SAM" id="Phobius"/>
    </source>
</evidence>
<evidence type="ECO:0000256" key="1">
    <source>
        <dbReference type="SAM" id="MobiDB-lite"/>
    </source>
</evidence>
<dbReference type="InterPro" id="IPR045946">
    <property type="entry name" value="DUF6366"/>
</dbReference>
<dbReference type="EMBL" id="JAWDIP010000003">
    <property type="protein sequence ID" value="MDY0395677.1"/>
    <property type="molecule type" value="Genomic_DNA"/>
</dbReference>
<feature type="region of interest" description="Disordered" evidence="1">
    <location>
        <begin position="1"/>
        <end position="30"/>
    </location>
</feature>
<keyword evidence="2" id="KW-0812">Transmembrane</keyword>
<keyword evidence="2" id="KW-1133">Transmembrane helix</keyword>
<feature type="compositionally biased region" description="Basic and acidic residues" evidence="1">
    <location>
        <begin position="1"/>
        <end position="20"/>
    </location>
</feature>
<feature type="transmembrane region" description="Helical" evidence="2">
    <location>
        <begin position="46"/>
        <end position="67"/>
    </location>
</feature>
<protein>
    <submittedName>
        <fullName evidence="3">DUF6366 family protein</fullName>
    </submittedName>
</protein>
<reference evidence="3 4" key="1">
    <citation type="submission" date="2023-10" db="EMBL/GenBank/DDBJ databases">
        <title>Virgibacillus halophilus 5B73C genome.</title>
        <authorList>
            <person name="Miliotis G."/>
            <person name="Sengupta P."/>
            <person name="Hameed A."/>
            <person name="Chuvochina M."/>
            <person name="Mcdonagh F."/>
            <person name="Simpson A.C."/>
            <person name="Singh N.K."/>
            <person name="Rekha P.D."/>
            <person name="Raman K."/>
            <person name="Hugenholtz P."/>
            <person name="Venkateswaran K."/>
        </authorList>
    </citation>
    <scope>NUCLEOTIDE SEQUENCE [LARGE SCALE GENOMIC DNA]</scope>
    <source>
        <strain evidence="3 4">5B73C</strain>
    </source>
</reference>
<dbReference type="Proteomes" id="UP001281447">
    <property type="component" value="Unassembled WGS sequence"/>
</dbReference>
<keyword evidence="4" id="KW-1185">Reference proteome</keyword>
<dbReference type="RefSeq" id="WP_390357980.1">
    <property type="nucleotide sequence ID" value="NZ_JBHUIZ010000018.1"/>
</dbReference>
<evidence type="ECO:0000313" key="3">
    <source>
        <dbReference type="EMBL" id="MDY0395677.1"/>
    </source>
</evidence>
<keyword evidence="2" id="KW-0472">Membrane</keyword>
<dbReference type="Pfam" id="PF19893">
    <property type="entry name" value="DUF6366"/>
    <property type="match status" value="1"/>
</dbReference>